<dbReference type="EMBL" id="MU854343">
    <property type="protein sequence ID" value="KAK4042295.1"/>
    <property type="molecule type" value="Genomic_DNA"/>
</dbReference>
<evidence type="ECO:0000313" key="1">
    <source>
        <dbReference type="EMBL" id="KAK4042295.1"/>
    </source>
</evidence>
<gene>
    <name evidence="1" type="ORF">C8A01DRAFT_33644</name>
</gene>
<evidence type="ECO:0000313" key="2">
    <source>
        <dbReference type="Proteomes" id="UP001303115"/>
    </source>
</evidence>
<name>A0AAN6PPL9_9PEZI</name>
<reference evidence="2" key="1">
    <citation type="journal article" date="2023" name="Mol. Phylogenet. Evol.">
        <title>Genome-scale phylogeny and comparative genomics of the fungal order Sordariales.</title>
        <authorList>
            <person name="Hensen N."/>
            <person name="Bonometti L."/>
            <person name="Westerberg I."/>
            <person name="Brannstrom I.O."/>
            <person name="Guillou S."/>
            <person name="Cros-Aarteil S."/>
            <person name="Calhoun S."/>
            <person name="Haridas S."/>
            <person name="Kuo A."/>
            <person name="Mondo S."/>
            <person name="Pangilinan J."/>
            <person name="Riley R."/>
            <person name="LaButti K."/>
            <person name="Andreopoulos B."/>
            <person name="Lipzen A."/>
            <person name="Chen C."/>
            <person name="Yan M."/>
            <person name="Daum C."/>
            <person name="Ng V."/>
            <person name="Clum A."/>
            <person name="Steindorff A."/>
            <person name="Ohm R.A."/>
            <person name="Martin F."/>
            <person name="Silar P."/>
            <person name="Natvig D.O."/>
            <person name="Lalanne C."/>
            <person name="Gautier V."/>
            <person name="Ament-Velasquez S.L."/>
            <person name="Kruys A."/>
            <person name="Hutchinson M.I."/>
            <person name="Powell A.J."/>
            <person name="Barry K."/>
            <person name="Miller A.N."/>
            <person name="Grigoriev I.V."/>
            <person name="Debuchy R."/>
            <person name="Gladieux P."/>
            <person name="Hiltunen Thoren M."/>
            <person name="Johannesson H."/>
        </authorList>
    </citation>
    <scope>NUCLEOTIDE SEQUENCE [LARGE SCALE GENOMIC DNA]</scope>
    <source>
        <strain evidence="2">CBS 284.82</strain>
    </source>
</reference>
<accession>A0AAN6PPL9</accession>
<organism evidence="1 2">
    <name type="scientific">Parachaetomium inaequale</name>
    <dbReference type="NCBI Taxonomy" id="2588326"/>
    <lineage>
        <taxon>Eukaryota</taxon>
        <taxon>Fungi</taxon>
        <taxon>Dikarya</taxon>
        <taxon>Ascomycota</taxon>
        <taxon>Pezizomycotina</taxon>
        <taxon>Sordariomycetes</taxon>
        <taxon>Sordariomycetidae</taxon>
        <taxon>Sordariales</taxon>
        <taxon>Chaetomiaceae</taxon>
        <taxon>Parachaetomium</taxon>
    </lineage>
</organism>
<proteinExistence type="predicted"/>
<comment type="caution">
    <text evidence="1">The sequence shown here is derived from an EMBL/GenBank/DDBJ whole genome shotgun (WGS) entry which is preliminary data.</text>
</comment>
<dbReference type="AlphaFoldDB" id="A0AAN6PPL9"/>
<sequence>MDSTFNNKPVSIIEGGTSAAGFLARTPPADDLEANGAPRPWDPYFPPREIRSLRPFPVAAAGSVHVEVLQGSVRGLLQQLDCDWTLVSILGVHDLRAPGLVRPTIVIVLTPKSTSVEQAKVLVRRVLVTQELGIDDPFDVQVVEGDISLYNNAESIEKVYFPDRLSPGASTGSAQSVTSGTLGF</sequence>
<protein>
    <submittedName>
        <fullName evidence="1">Uncharacterized protein</fullName>
    </submittedName>
</protein>
<dbReference type="Proteomes" id="UP001303115">
    <property type="component" value="Unassembled WGS sequence"/>
</dbReference>
<keyword evidence="2" id="KW-1185">Reference proteome</keyword>